<dbReference type="Proteomes" id="UP000296049">
    <property type="component" value="Unassembled WGS sequence"/>
</dbReference>
<dbReference type="EMBL" id="KB742778">
    <property type="protein sequence ID" value="EOB04535.1"/>
    <property type="molecule type" value="Genomic_DNA"/>
</dbReference>
<protein>
    <submittedName>
        <fullName evidence="3">Uncharacterized protein</fullName>
    </submittedName>
</protein>
<evidence type="ECO:0000313" key="3">
    <source>
        <dbReference type="EMBL" id="EOB04535.1"/>
    </source>
</evidence>
<keyword evidence="2" id="KW-0732">Signal</keyword>
<gene>
    <name evidence="3" type="ORF">Anapl_09267</name>
</gene>
<name>R0LS13_ANAPL</name>
<evidence type="ECO:0000256" key="2">
    <source>
        <dbReference type="SAM" id="SignalP"/>
    </source>
</evidence>
<sequence>MTRFTKLIAVTLQGALCSVQTDHRPALQQSAVHITWGTEGPAVGGVQRARRRIAAMKKLTRSSDLSDYNRIPALVFGFYNPSSSNTEGSRHRASTKSWSFTGDIIHVHSTARLSLSFSSVRNMLSTSTAQPALSPPQLSPKSAPSWARREPGSPGAPGGGSGDARNYRVGAISVGQNVLKRGAGKAATEGVPRTSSPSGRADLVLVAGKVLGLGNEMGIAGSRSDNEQFSLLTLKASARNCQSFRLKRKAHFSAIKGVLSSHWETGPIRTARSSWFRRAGTSSVAAFLHSSTLTSSSHA</sequence>
<accession>R0LS13</accession>
<dbReference type="AlphaFoldDB" id="R0LS13"/>
<feature type="chain" id="PRO_5004344487" evidence="2">
    <location>
        <begin position="18"/>
        <end position="299"/>
    </location>
</feature>
<feature type="signal peptide" evidence="2">
    <location>
        <begin position="1"/>
        <end position="17"/>
    </location>
</feature>
<reference evidence="4" key="1">
    <citation type="journal article" date="2013" name="Nat. Genet.">
        <title>The duck genome and transcriptome provide insight into an avian influenza virus reservoir species.</title>
        <authorList>
            <person name="Huang Y."/>
            <person name="Li Y."/>
            <person name="Burt D.W."/>
            <person name="Chen H."/>
            <person name="Zhang Y."/>
            <person name="Qian W."/>
            <person name="Kim H."/>
            <person name="Gan S."/>
            <person name="Zhao Y."/>
            <person name="Li J."/>
            <person name="Yi K."/>
            <person name="Feng H."/>
            <person name="Zhu P."/>
            <person name="Li B."/>
            <person name="Liu Q."/>
            <person name="Fairley S."/>
            <person name="Magor K.E."/>
            <person name="Du Z."/>
            <person name="Hu X."/>
            <person name="Goodman L."/>
            <person name="Tafer H."/>
            <person name="Vignal A."/>
            <person name="Lee T."/>
            <person name="Kim K.W."/>
            <person name="Sheng Z."/>
            <person name="An Y."/>
            <person name="Searle S."/>
            <person name="Herrero J."/>
            <person name="Groenen M.A."/>
            <person name="Crooijmans R.P."/>
            <person name="Faraut T."/>
            <person name="Cai Q."/>
            <person name="Webster R.G."/>
            <person name="Aldridge J.R."/>
            <person name="Warren W.C."/>
            <person name="Bartschat S."/>
            <person name="Kehr S."/>
            <person name="Marz M."/>
            <person name="Stadler P.F."/>
            <person name="Smith J."/>
            <person name="Kraus R.H."/>
            <person name="Zhao Y."/>
            <person name="Ren L."/>
            <person name="Fei J."/>
            <person name="Morisson M."/>
            <person name="Kaiser P."/>
            <person name="Griffin D.K."/>
            <person name="Rao M."/>
            <person name="Pitel F."/>
            <person name="Wang J."/>
            <person name="Li N."/>
        </authorList>
    </citation>
    <scope>NUCLEOTIDE SEQUENCE [LARGE SCALE GENOMIC DNA]</scope>
</reference>
<keyword evidence="4" id="KW-1185">Reference proteome</keyword>
<organism evidence="3 4">
    <name type="scientific">Anas platyrhynchos</name>
    <name type="common">Mallard</name>
    <name type="synonym">Anas boschas</name>
    <dbReference type="NCBI Taxonomy" id="8839"/>
    <lineage>
        <taxon>Eukaryota</taxon>
        <taxon>Metazoa</taxon>
        <taxon>Chordata</taxon>
        <taxon>Craniata</taxon>
        <taxon>Vertebrata</taxon>
        <taxon>Euteleostomi</taxon>
        <taxon>Archelosauria</taxon>
        <taxon>Archosauria</taxon>
        <taxon>Dinosauria</taxon>
        <taxon>Saurischia</taxon>
        <taxon>Theropoda</taxon>
        <taxon>Coelurosauria</taxon>
        <taxon>Aves</taxon>
        <taxon>Neognathae</taxon>
        <taxon>Galloanserae</taxon>
        <taxon>Anseriformes</taxon>
        <taxon>Anatidae</taxon>
        <taxon>Anatinae</taxon>
        <taxon>Anas</taxon>
    </lineage>
</organism>
<feature type="region of interest" description="Disordered" evidence="1">
    <location>
        <begin position="127"/>
        <end position="166"/>
    </location>
</feature>
<proteinExistence type="predicted"/>
<evidence type="ECO:0000313" key="4">
    <source>
        <dbReference type="Proteomes" id="UP000296049"/>
    </source>
</evidence>
<evidence type="ECO:0000256" key="1">
    <source>
        <dbReference type="SAM" id="MobiDB-lite"/>
    </source>
</evidence>